<dbReference type="GO" id="GO:0016625">
    <property type="term" value="F:oxidoreductase activity, acting on the aldehyde or oxo group of donors, iron-sulfur protein as acceptor"/>
    <property type="evidence" value="ECO:0007669"/>
    <property type="project" value="UniProtKB-ARBA"/>
</dbReference>
<dbReference type="GO" id="GO:0044281">
    <property type="term" value="P:small molecule metabolic process"/>
    <property type="evidence" value="ECO:0007669"/>
    <property type="project" value="UniProtKB-ARBA"/>
</dbReference>
<dbReference type="InterPro" id="IPR029061">
    <property type="entry name" value="THDP-binding"/>
</dbReference>
<evidence type="ECO:0000313" key="3">
    <source>
        <dbReference type="EMBL" id="ABC82782.1"/>
    </source>
</evidence>
<dbReference type="SUPFAM" id="SSF52518">
    <property type="entry name" value="Thiamin diphosphate-binding fold (THDP-binding)"/>
    <property type="match status" value="1"/>
</dbReference>
<feature type="domain" description="Thiamine pyrophosphate enzyme TPP-binding" evidence="2">
    <location>
        <begin position="64"/>
        <end position="212"/>
    </location>
</feature>
<evidence type="ECO:0000259" key="2">
    <source>
        <dbReference type="Pfam" id="PF02775"/>
    </source>
</evidence>
<dbReference type="EMBL" id="CP000251">
    <property type="protein sequence ID" value="ABC82782.1"/>
    <property type="molecule type" value="Genomic_DNA"/>
</dbReference>
<evidence type="ECO:0000313" key="4">
    <source>
        <dbReference type="Proteomes" id="UP000001935"/>
    </source>
</evidence>
<sequence>MAAPVPPGGAAARQNRLGLALADYKGGKTTLCAGCGHNSISERLLEAMFDLGVPPERVAKFSGIGCSSKTPAYFMSRSHAFNAVHGRMPAVATGALLANRTLVGVGVSGDGDTASIGIGQFAHLMRRNLPILYVIEDNGVYGLTKGQFSATADVGSRLKSGVANELPPIDTCALAIQLGATFVGRSFSGDKRQLSAMLKAAISHRGTAMLDVLSPCVTFNDHEGSTRSFAYVKEHDAPLQELSYVPAYEEVAVDYDPGTTVDVELHDGAHLRLRKLEEGFDPRDRARAVARLMEASARGEVLTGLFFVDAKAASLTDQLRMVDAPLATLPEARVRPPPAVLEGIMASLR</sequence>
<organism evidence="3 4">
    <name type="scientific">Anaeromyxobacter dehalogenans (strain 2CP-C)</name>
    <dbReference type="NCBI Taxonomy" id="290397"/>
    <lineage>
        <taxon>Bacteria</taxon>
        <taxon>Pseudomonadati</taxon>
        <taxon>Myxococcota</taxon>
        <taxon>Myxococcia</taxon>
        <taxon>Myxococcales</taxon>
        <taxon>Cystobacterineae</taxon>
        <taxon>Anaeromyxobacteraceae</taxon>
        <taxon>Anaeromyxobacter</taxon>
    </lineage>
</organism>
<dbReference type="Proteomes" id="UP000001935">
    <property type="component" value="Chromosome"/>
</dbReference>
<dbReference type="InterPro" id="IPR011766">
    <property type="entry name" value="TPP_enzyme_TPP-bd"/>
</dbReference>
<dbReference type="STRING" id="290397.Adeh_3012"/>
<dbReference type="RefSeq" id="WP_011422064.1">
    <property type="nucleotide sequence ID" value="NC_007760.1"/>
</dbReference>
<protein>
    <submittedName>
        <fullName evidence="3">Thiamine pyrophosphate enzyme</fullName>
    </submittedName>
</protein>
<dbReference type="PANTHER" id="PTHR48084">
    <property type="entry name" value="2-OXOGLUTARATE OXIDOREDUCTASE SUBUNIT KORB-RELATED"/>
    <property type="match status" value="1"/>
</dbReference>
<dbReference type="InterPro" id="IPR051457">
    <property type="entry name" value="2-oxoacid:Fd_oxidoreductase"/>
</dbReference>
<dbReference type="GO" id="GO:0030976">
    <property type="term" value="F:thiamine pyrophosphate binding"/>
    <property type="evidence" value="ECO:0007669"/>
    <property type="project" value="InterPro"/>
</dbReference>
<dbReference type="AlphaFoldDB" id="Q2IDX1"/>
<dbReference type="Pfam" id="PF02775">
    <property type="entry name" value="TPP_enzyme_C"/>
    <property type="match status" value="1"/>
</dbReference>
<reference evidence="3 4" key="1">
    <citation type="submission" date="2006-01" db="EMBL/GenBank/DDBJ databases">
        <title>Complete sequence of Anaeromyxobacter dehalogenans 2CP-C.</title>
        <authorList>
            <consortium name="US DOE Joint Genome Institute"/>
            <person name="Copeland A."/>
            <person name="Lucas S."/>
            <person name="Lapidus A."/>
            <person name="Barry K."/>
            <person name="Detter J.C."/>
            <person name="Glavina T."/>
            <person name="Hammon N."/>
            <person name="Israni S."/>
            <person name="Pitluck S."/>
            <person name="Brettin T."/>
            <person name="Bruce D."/>
            <person name="Han C."/>
            <person name="Tapia R."/>
            <person name="Gilna P."/>
            <person name="Kiss H."/>
            <person name="Schmutz J."/>
            <person name="Larimer F."/>
            <person name="Land M."/>
            <person name="Kyrpides N."/>
            <person name="Anderson I."/>
            <person name="Sanford R.A."/>
            <person name="Ritalahti K.M."/>
            <person name="Thomas H.S."/>
            <person name="Kirby J.R."/>
            <person name="Zhulin I.B."/>
            <person name="Loeffler F.E."/>
            <person name="Richardson P."/>
        </authorList>
    </citation>
    <scope>NUCLEOTIDE SEQUENCE [LARGE SCALE GENOMIC DNA]</scope>
    <source>
        <strain evidence="3 4">2CP-C</strain>
    </source>
</reference>
<dbReference type="GO" id="GO:0045333">
    <property type="term" value="P:cellular respiration"/>
    <property type="evidence" value="ECO:0007669"/>
    <property type="project" value="UniProtKB-ARBA"/>
</dbReference>
<name>Q2IDX1_ANADE</name>
<dbReference type="HOGENOM" id="CLU_048564_0_0_7"/>
<dbReference type="Gene3D" id="3.40.50.970">
    <property type="match status" value="1"/>
</dbReference>
<dbReference type="eggNOG" id="COG1013">
    <property type="taxonomic scope" value="Bacteria"/>
</dbReference>
<dbReference type="KEGG" id="ade:Adeh_3012"/>
<keyword evidence="1" id="KW-0560">Oxidoreductase</keyword>
<proteinExistence type="predicted"/>
<evidence type="ECO:0000256" key="1">
    <source>
        <dbReference type="ARBA" id="ARBA00023002"/>
    </source>
</evidence>
<accession>Q2IDX1</accession>
<dbReference type="CDD" id="cd03375">
    <property type="entry name" value="TPP_OGFOR"/>
    <property type="match status" value="1"/>
</dbReference>
<dbReference type="OrthoDB" id="9775140at2"/>
<gene>
    <name evidence="3" type="ordered locus">Adeh_3012</name>
</gene>
<dbReference type="PANTHER" id="PTHR48084:SF5">
    <property type="entry name" value="BLR6744 PROTEIN"/>
    <property type="match status" value="1"/>
</dbReference>